<dbReference type="EMBL" id="BAABGP010000022">
    <property type="protein sequence ID" value="GAA4489716.1"/>
    <property type="molecule type" value="Genomic_DNA"/>
</dbReference>
<evidence type="ECO:0008006" key="5">
    <source>
        <dbReference type="Google" id="ProtNLM"/>
    </source>
</evidence>
<organism evidence="3 4">
    <name type="scientific">Microbacterium panaciterrae</name>
    <dbReference type="NCBI Taxonomy" id="985759"/>
    <lineage>
        <taxon>Bacteria</taxon>
        <taxon>Bacillati</taxon>
        <taxon>Actinomycetota</taxon>
        <taxon>Actinomycetes</taxon>
        <taxon>Micrococcales</taxon>
        <taxon>Microbacteriaceae</taxon>
        <taxon>Microbacterium</taxon>
    </lineage>
</organism>
<proteinExistence type="predicted"/>
<feature type="compositionally biased region" description="Low complexity" evidence="1">
    <location>
        <begin position="219"/>
        <end position="233"/>
    </location>
</feature>
<feature type="compositionally biased region" description="Basic and acidic residues" evidence="1">
    <location>
        <begin position="209"/>
        <end position="218"/>
    </location>
</feature>
<evidence type="ECO:0000256" key="2">
    <source>
        <dbReference type="SAM" id="Phobius"/>
    </source>
</evidence>
<protein>
    <recommendedName>
        <fullName evidence="5">Tetratricopeptide repeat protein</fullName>
    </recommendedName>
</protein>
<feature type="region of interest" description="Disordered" evidence="1">
    <location>
        <begin position="183"/>
        <end position="280"/>
    </location>
</feature>
<feature type="transmembrane region" description="Helical" evidence="2">
    <location>
        <begin position="50"/>
        <end position="75"/>
    </location>
</feature>
<dbReference type="RefSeq" id="WP_345188306.1">
    <property type="nucleotide sequence ID" value="NZ_BAABGP010000022.1"/>
</dbReference>
<sequence length="280" mass="30571">MTHALTSPADPSISDRSGSATASAPEAPSALEALARLRAANRRRRTIRRWIAWGSLPLLLVAVLFVGKLVSLYAFAYQSITAYVAGDYSGSVAAAEGLNPANWFEPYKAPFDQGVGLADSGKLAAGQKKFEESLKLAHGLEVCAVRFNLALVLEREGDAAADKQDPTTALEYYAQALQINADKPKECDSTQAQQQSPDPQRDMSQSNKDQQDRLKQKQQEQQQQNPDQGKNDPPQQPQPQPDPGKLDDLQKKLQQGEQDRQQNQKDGTDNGGSTGTDKPW</sequence>
<evidence type="ECO:0000313" key="3">
    <source>
        <dbReference type="EMBL" id="GAA4489716.1"/>
    </source>
</evidence>
<dbReference type="Proteomes" id="UP001500731">
    <property type="component" value="Unassembled WGS sequence"/>
</dbReference>
<feature type="compositionally biased region" description="Basic and acidic residues" evidence="1">
    <location>
        <begin position="257"/>
        <end position="268"/>
    </location>
</feature>
<reference evidence="4" key="1">
    <citation type="journal article" date="2019" name="Int. J. Syst. Evol. Microbiol.">
        <title>The Global Catalogue of Microorganisms (GCM) 10K type strain sequencing project: providing services to taxonomists for standard genome sequencing and annotation.</title>
        <authorList>
            <consortium name="The Broad Institute Genomics Platform"/>
            <consortium name="The Broad Institute Genome Sequencing Center for Infectious Disease"/>
            <person name="Wu L."/>
            <person name="Ma J."/>
        </authorList>
    </citation>
    <scope>NUCLEOTIDE SEQUENCE [LARGE SCALE GENOMIC DNA]</scope>
    <source>
        <strain evidence="4">JCM 17839</strain>
    </source>
</reference>
<feature type="compositionally biased region" description="Polar residues" evidence="1">
    <location>
        <begin position="189"/>
        <end position="206"/>
    </location>
</feature>
<name>A0ABP8PMC4_9MICO</name>
<evidence type="ECO:0000313" key="4">
    <source>
        <dbReference type="Proteomes" id="UP001500731"/>
    </source>
</evidence>
<evidence type="ECO:0000256" key="1">
    <source>
        <dbReference type="SAM" id="MobiDB-lite"/>
    </source>
</evidence>
<keyword evidence="2" id="KW-0472">Membrane</keyword>
<keyword evidence="2" id="KW-1133">Transmembrane helix</keyword>
<gene>
    <name evidence="3" type="ORF">GCM10023171_31040</name>
</gene>
<keyword evidence="4" id="KW-1185">Reference proteome</keyword>
<accession>A0ABP8PMC4</accession>
<feature type="region of interest" description="Disordered" evidence="1">
    <location>
        <begin position="1"/>
        <end position="27"/>
    </location>
</feature>
<keyword evidence="2" id="KW-0812">Transmembrane</keyword>
<comment type="caution">
    <text evidence="3">The sequence shown here is derived from an EMBL/GenBank/DDBJ whole genome shotgun (WGS) entry which is preliminary data.</text>
</comment>